<dbReference type="Pfam" id="PF13091">
    <property type="entry name" value="PLDc_2"/>
    <property type="match status" value="1"/>
</dbReference>
<dbReference type="Proteomes" id="UP000798046">
    <property type="component" value="Unassembled WGS sequence"/>
</dbReference>
<dbReference type="InterPro" id="IPR025202">
    <property type="entry name" value="PLD-like_dom"/>
</dbReference>
<gene>
    <name evidence="8" type="ORF">F6V30_14500</name>
</gene>
<keyword evidence="6" id="KW-0443">Lipid metabolism</keyword>
<dbReference type="PROSITE" id="PS50035">
    <property type="entry name" value="PLD"/>
    <property type="match status" value="1"/>
</dbReference>
<evidence type="ECO:0000313" key="8">
    <source>
        <dbReference type="EMBL" id="KAB0669111.1"/>
    </source>
</evidence>
<name>A0ABQ6TM55_9BACT</name>
<dbReference type="Gene3D" id="3.30.870.10">
    <property type="entry name" value="Endonuclease Chain A"/>
    <property type="match status" value="1"/>
</dbReference>
<keyword evidence="9" id="KW-1185">Reference proteome</keyword>
<evidence type="ECO:0000256" key="2">
    <source>
        <dbReference type="ARBA" id="ARBA00008664"/>
    </source>
</evidence>
<dbReference type="EC" id="3.1.4.4" evidence="3"/>
<accession>A0ABQ6TM55</accession>
<keyword evidence="4" id="KW-0378">Hydrolase</keyword>
<dbReference type="PANTHER" id="PTHR43856">
    <property type="entry name" value="CARDIOLIPIN HYDROLASE"/>
    <property type="match status" value="1"/>
</dbReference>
<dbReference type="InterPro" id="IPR001736">
    <property type="entry name" value="PLipase_D/transphosphatidylase"/>
</dbReference>
<sequence>MAVSVSAAPLPSTGTVEAFFSPQGGTTEAVVSEIRGARQEVLVQAYSFTSKPIAKALLDARKRGVKIEAVLDKSNATAKYSAATFLANAGIPVLIDSAHAIAHNKIIIIDRATLITGSFNFTKAAEEKNAENLLVIKGNKPLMEKYLRNYEIHKAHSTPYTR</sequence>
<comment type="catalytic activity">
    <reaction evidence="1">
        <text>a 1,2-diacyl-sn-glycero-3-phosphocholine + H2O = a 1,2-diacyl-sn-glycero-3-phosphate + choline + H(+)</text>
        <dbReference type="Rhea" id="RHEA:14445"/>
        <dbReference type="ChEBI" id="CHEBI:15354"/>
        <dbReference type="ChEBI" id="CHEBI:15377"/>
        <dbReference type="ChEBI" id="CHEBI:15378"/>
        <dbReference type="ChEBI" id="CHEBI:57643"/>
        <dbReference type="ChEBI" id="CHEBI:58608"/>
        <dbReference type="EC" id="3.1.4.4"/>
    </reaction>
</comment>
<keyword evidence="5" id="KW-0442">Lipid degradation</keyword>
<dbReference type="PANTHER" id="PTHR43856:SF1">
    <property type="entry name" value="MITOCHONDRIAL CARDIOLIPIN HYDROLASE"/>
    <property type="match status" value="1"/>
</dbReference>
<evidence type="ECO:0000256" key="1">
    <source>
        <dbReference type="ARBA" id="ARBA00000798"/>
    </source>
</evidence>
<dbReference type="CDD" id="cd09170">
    <property type="entry name" value="PLDc_Nuc"/>
    <property type="match status" value="1"/>
</dbReference>
<comment type="similarity">
    <text evidence="2">Belongs to the phospholipase D family.</text>
</comment>
<dbReference type="InterPro" id="IPR051406">
    <property type="entry name" value="PLD_domain"/>
</dbReference>
<organism evidence="8 9">
    <name type="scientific">Oryzomonas sagensis</name>
    <dbReference type="NCBI Taxonomy" id="2603857"/>
    <lineage>
        <taxon>Bacteria</taxon>
        <taxon>Pseudomonadati</taxon>
        <taxon>Thermodesulfobacteriota</taxon>
        <taxon>Desulfuromonadia</taxon>
        <taxon>Geobacterales</taxon>
        <taxon>Geobacteraceae</taxon>
        <taxon>Oryzomonas</taxon>
    </lineage>
</organism>
<feature type="domain" description="PLD phosphodiesterase" evidence="7">
    <location>
        <begin position="98"/>
        <end position="125"/>
    </location>
</feature>
<protein>
    <recommendedName>
        <fullName evidence="3">phospholipase D</fullName>
        <ecNumber evidence="3">3.1.4.4</ecNumber>
    </recommendedName>
</protein>
<evidence type="ECO:0000313" key="9">
    <source>
        <dbReference type="Proteomes" id="UP000798046"/>
    </source>
</evidence>
<comment type="caution">
    <text evidence="8">The sequence shown here is derived from an EMBL/GenBank/DDBJ whole genome shotgun (WGS) entry which is preliminary data.</text>
</comment>
<reference evidence="8 9" key="1">
    <citation type="journal article" date="2020" name="Microorganisms">
        <title>Description of Three Novel Members in the Family Geobacteraceae, Oryzomonas japonicum gen. nov., sp. nov., Oryzomonas sagensis sp. nov., and Oryzomonas ruber sp. nov.</title>
        <authorList>
            <person name="Xu Z."/>
            <person name="Masuda Y."/>
            <person name="Hayakawa C."/>
            <person name="Ushijima N."/>
            <person name="Kawano K."/>
            <person name="Shiratori Y."/>
            <person name="Senoo K."/>
            <person name="Itoh H."/>
        </authorList>
    </citation>
    <scope>NUCLEOTIDE SEQUENCE [LARGE SCALE GENOMIC DNA]</scope>
    <source>
        <strain evidence="8 9">Red100</strain>
    </source>
</reference>
<evidence type="ECO:0000259" key="7">
    <source>
        <dbReference type="PROSITE" id="PS50035"/>
    </source>
</evidence>
<evidence type="ECO:0000256" key="3">
    <source>
        <dbReference type="ARBA" id="ARBA00012027"/>
    </source>
</evidence>
<evidence type="ECO:0000256" key="5">
    <source>
        <dbReference type="ARBA" id="ARBA00022963"/>
    </source>
</evidence>
<proteinExistence type="inferred from homology"/>
<evidence type="ECO:0000256" key="4">
    <source>
        <dbReference type="ARBA" id="ARBA00022801"/>
    </source>
</evidence>
<evidence type="ECO:0000256" key="6">
    <source>
        <dbReference type="ARBA" id="ARBA00023098"/>
    </source>
</evidence>
<dbReference type="EMBL" id="VZRA01000004">
    <property type="protein sequence ID" value="KAB0669111.1"/>
    <property type="molecule type" value="Genomic_DNA"/>
</dbReference>
<dbReference type="SUPFAM" id="SSF56024">
    <property type="entry name" value="Phospholipase D/nuclease"/>
    <property type="match status" value="1"/>
</dbReference>